<evidence type="ECO:0000259" key="1">
    <source>
        <dbReference type="Pfam" id="PF08241"/>
    </source>
</evidence>
<feature type="domain" description="Methyltransferase type 11" evidence="1">
    <location>
        <begin position="176"/>
        <end position="237"/>
    </location>
</feature>
<dbReference type="CDD" id="cd02440">
    <property type="entry name" value="AdoMet_MTases"/>
    <property type="match status" value="1"/>
</dbReference>
<dbReference type="Gene3D" id="3.40.50.150">
    <property type="entry name" value="Vaccinia Virus protein VP39"/>
    <property type="match status" value="1"/>
</dbReference>
<keyword evidence="3" id="KW-1185">Reference proteome</keyword>
<dbReference type="Proteomes" id="UP001438707">
    <property type="component" value="Unassembled WGS sequence"/>
</dbReference>
<accession>A0AAW1QJQ1</accession>
<name>A0AAW1QJQ1_9CHLO</name>
<dbReference type="AlphaFoldDB" id="A0AAW1QJQ1"/>
<dbReference type="SUPFAM" id="SSF53335">
    <property type="entry name" value="S-adenosyl-L-methionine-dependent methyltransferases"/>
    <property type="match status" value="1"/>
</dbReference>
<dbReference type="Pfam" id="PF08241">
    <property type="entry name" value="Methyltransf_11"/>
    <property type="match status" value="1"/>
</dbReference>
<reference evidence="2 3" key="1">
    <citation type="journal article" date="2024" name="Nat. Commun.">
        <title>Phylogenomics reveals the evolutionary origins of lichenization in chlorophyte algae.</title>
        <authorList>
            <person name="Puginier C."/>
            <person name="Libourel C."/>
            <person name="Otte J."/>
            <person name="Skaloud P."/>
            <person name="Haon M."/>
            <person name="Grisel S."/>
            <person name="Petersen M."/>
            <person name="Berrin J.G."/>
            <person name="Delaux P.M."/>
            <person name="Dal Grande F."/>
            <person name="Keller J."/>
        </authorList>
    </citation>
    <scope>NUCLEOTIDE SEQUENCE [LARGE SCALE GENOMIC DNA]</scope>
    <source>
        <strain evidence="2 3">SAG 2145</strain>
    </source>
</reference>
<dbReference type="InterPro" id="IPR013216">
    <property type="entry name" value="Methyltransf_11"/>
</dbReference>
<proteinExistence type="predicted"/>
<evidence type="ECO:0000313" key="2">
    <source>
        <dbReference type="EMBL" id="KAK9821694.1"/>
    </source>
</evidence>
<dbReference type="InterPro" id="IPR029063">
    <property type="entry name" value="SAM-dependent_MTases_sf"/>
</dbReference>
<gene>
    <name evidence="2" type="ORF">WJX74_009034</name>
</gene>
<sequence>MQATLHRRACGCLSTGRAFRPGLPSLGSPRAVQESERSSILASPPRGTILKALLGGLILTAGFASSKNTRPVMAAAGSDIEKVLENPKWPAEPPYKAEDFQRFDESPDTFFYSQPRFVTHIDDGAIGALQQYYQKALPPSGNESAAVLDLCSSWISHYPENYKLGRVAGMGMNAAELKKNKVLTDFEIQDLNKNSKLPYEDNTFDVITNAVSVDYLSRPIEVFQEMHRVLKPGGLAAMSFSNRCFPTKAIAIWTATGDPDHVWLVGSYYHYSVPGGWTEPKALDISPRKGIFGGGDPMYVVYAHKQA</sequence>
<protein>
    <recommendedName>
        <fullName evidence="1">Methyltransferase type 11 domain-containing protein</fullName>
    </recommendedName>
</protein>
<comment type="caution">
    <text evidence="2">The sequence shown here is derived from an EMBL/GenBank/DDBJ whole genome shotgun (WGS) entry which is preliminary data.</text>
</comment>
<dbReference type="PANTHER" id="PTHR43036:SF1">
    <property type="entry name" value="S-ADENOSYL-L-METHIONINE-DEPENDENT METHYLTRANSFERASES SUPERFAMILY PROTEIN"/>
    <property type="match status" value="1"/>
</dbReference>
<dbReference type="PANTHER" id="PTHR43036">
    <property type="entry name" value="OSJNBB0011N17.9 PROTEIN"/>
    <property type="match status" value="1"/>
</dbReference>
<dbReference type="GO" id="GO:0008757">
    <property type="term" value="F:S-adenosylmethionine-dependent methyltransferase activity"/>
    <property type="evidence" value="ECO:0007669"/>
    <property type="project" value="InterPro"/>
</dbReference>
<dbReference type="EMBL" id="JALJOS010000036">
    <property type="protein sequence ID" value="KAK9821694.1"/>
    <property type="molecule type" value="Genomic_DNA"/>
</dbReference>
<evidence type="ECO:0000313" key="3">
    <source>
        <dbReference type="Proteomes" id="UP001438707"/>
    </source>
</evidence>
<organism evidence="2 3">
    <name type="scientific">Apatococcus lobatus</name>
    <dbReference type="NCBI Taxonomy" id="904363"/>
    <lineage>
        <taxon>Eukaryota</taxon>
        <taxon>Viridiplantae</taxon>
        <taxon>Chlorophyta</taxon>
        <taxon>core chlorophytes</taxon>
        <taxon>Trebouxiophyceae</taxon>
        <taxon>Chlorellales</taxon>
        <taxon>Chlorellaceae</taxon>
        <taxon>Apatococcus</taxon>
    </lineage>
</organism>